<dbReference type="EnsemblPlants" id="AET6Gv20365000.1">
    <property type="protein sequence ID" value="AET6Gv20365000.1"/>
    <property type="gene ID" value="AET6Gv20365000"/>
</dbReference>
<dbReference type="STRING" id="200361.A0A453NG55"/>
<proteinExistence type="predicted"/>
<organism evidence="1 2">
    <name type="scientific">Aegilops tauschii subsp. strangulata</name>
    <name type="common">Goatgrass</name>
    <dbReference type="NCBI Taxonomy" id="200361"/>
    <lineage>
        <taxon>Eukaryota</taxon>
        <taxon>Viridiplantae</taxon>
        <taxon>Streptophyta</taxon>
        <taxon>Embryophyta</taxon>
        <taxon>Tracheophyta</taxon>
        <taxon>Spermatophyta</taxon>
        <taxon>Magnoliopsida</taxon>
        <taxon>Liliopsida</taxon>
        <taxon>Poales</taxon>
        <taxon>Poaceae</taxon>
        <taxon>BOP clade</taxon>
        <taxon>Pooideae</taxon>
        <taxon>Triticodae</taxon>
        <taxon>Triticeae</taxon>
        <taxon>Triticinae</taxon>
        <taxon>Aegilops</taxon>
    </lineage>
</organism>
<dbReference type="Gramene" id="AET6Gv20365000.1">
    <property type="protein sequence ID" value="AET6Gv20365000.1"/>
    <property type="gene ID" value="AET6Gv20365000"/>
</dbReference>
<reference evidence="1" key="3">
    <citation type="journal article" date="2017" name="Nature">
        <title>Genome sequence of the progenitor of the wheat D genome Aegilops tauschii.</title>
        <authorList>
            <person name="Luo M.C."/>
            <person name="Gu Y.Q."/>
            <person name="Puiu D."/>
            <person name="Wang H."/>
            <person name="Twardziok S.O."/>
            <person name="Deal K.R."/>
            <person name="Huo N."/>
            <person name="Zhu T."/>
            <person name="Wang L."/>
            <person name="Wang Y."/>
            <person name="McGuire P.E."/>
            <person name="Liu S."/>
            <person name="Long H."/>
            <person name="Ramasamy R.K."/>
            <person name="Rodriguez J.C."/>
            <person name="Van S.L."/>
            <person name="Yuan L."/>
            <person name="Wang Z."/>
            <person name="Xia Z."/>
            <person name="Xiao L."/>
            <person name="Anderson O.D."/>
            <person name="Ouyang S."/>
            <person name="Liang Y."/>
            <person name="Zimin A.V."/>
            <person name="Pertea G."/>
            <person name="Qi P."/>
            <person name="Bennetzen J.L."/>
            <person name="Dai X."/>
            <person name="Dawson M.W."/>
            <person name="Muller H.G."/>
            <person name="Kugler K."/>
            <person name="Rivarola-Duarte L."/>
            <person name="Spannagl M."/>
            <person name="Mayer K.F.X."/>
            <person name="Lu F.H."/>
            <person name="Bevan M.W."/>
            <person name="Leroy P."/>
            <person name="Li P."/>
            <person name="You F.M."/>
            <person name="Sun Q."/>
            <person name="Liu Z."/>
            <person name="Lyons E."/>
            <person name="Wicker T."/>
            <person name="Salzberg S.L."/>
            <person name="Devos K.M."/>
            <person name="Dvorak J."/>
        </authorList>
    </citation>
    <scope>NUCLEOTIDE SEQUENCE [LARGE SCALE GENOMIC DNA]</scope>
    <source>
        <strain evidence="1">cv. AL8/78</strain>
    </source>
</reference>
<evidence type="ECO:0000313" key="1">
    <source>
        <dbReference type="EnsemblPlants" id="AET6Gv20365000.1"/>
    </source>
</evidence>
<evidence type="ECO:0000313" key="2">
    <source>
        <dbReference type="Proteomes" id="UP000015105"/>
    </source>
</evidence>
<name>A0A453NG55_AEGTS</name>
<accession>A0A453NG55</accession>
<dbReference type="Proteomes" id="UP000015105">
    <property type="component" value="Chromosome 6D"/>
</dbReference>
<protein>
    <submittedName>
        <fullName evidence="1">Uncharacterized protein</fullName>
    </submittedName>
</protein>
<reference evidence="2" key="1">
    <citation type="journal article" date="2014" name="Science">
        <title>Ancient hybridizations among the ancestral genomes of bread wheat.</title>
        <authorList>
            <consortium name="International Wheat Genome Sequencing Consortium,"/>
            <person name="Marcussen T."/>
            <person name="Sandve S.R."/>
            <person name="Heier L."/>
            <person name="Spannagl M."/>
            <person name="Pfeifer M."/>
            <person name="Jakobsen K.S."/>
            <person name="Wulff B.B."/>
            <person name="Steuernagel B."/>
            <person name="Mayer K.F."/>
            <person name="Olsen O.A."/>
        </authorList>
    </citation>
    <scope>NUCLEOTIDE SEQUENCE [LARGE SCALE GENOMIC DNA]</scope>
    <source>
        <strain evidence="2">cv. AL8/78</strain>
    </source>
</reference>
<reference evidence="2" key="2">
    <citation type="journal article" date="2017" name="Nat. Plants">
        <title>The Aegilops tauschii genome reveals multiple impacts of transposons.</title>
        <authorList>
            <person name="Zhao G."/>
            <person name="Zou C."/>
            <person name="Li K."/>
            <person name="Wang K."/>
            <person name="Li T."/>
            <person name="Gao L."/>
            <person name="Zhang X."/>
            <person name="Wang H."/>
            <person name="Yang Z."/>
            <person name="Liu X."/>
            <person name="Jiang W."/>
            <person name="Mao L."/>
            <person name="Kong X."/>
            <person name="Jiao Y."/>
            <person name="Jia J."/>
        </authorList>
    </citation>
    <scope>NUCLEOTIDE SEQUENCE [LARGE SCALE GENOMIC DNA]</scope>
    <source>
        <strain evidence="2">cv. AL8/78</strain>
    </source>
</reference>
<sequence>AVKAWWQKIINIAHQRKALSSLIHLVGWEIWKEKNARVFRNKTAPVAVIVSLIKDEASLWAIAGAKYLSNVMSRE</sequence>
<keyword evidence="2" id="KW-1185">Reference proteome</keyword>
<dbReference type="AlphaFoldDB" id="A0A453NG55"/>
<reference evidence="1" key="4">
    <citation type="submission" date="2019-03" db="UniProtKB">
        <authorList>
            <consortium name="EnsemblPlants"/>
        </authorList>
    </citation>
    <scope>IDENTIFICATION</scope>
</reference>
<reference evidence="1" key="5">
    <citation type="journal article" date="2021" name="G3 (Bethesda)">
        <title>Aegilops tauschii genome assembly Aet v5.0 features greater sequence contiguity and improved annotation.</title>
        <authorList>
            <person name="Wang L."/>
            <person name="Zhu T."/>
            <person name="Rodriguez J.C."/>
            <person name="Deal K.R."/>
            <person name="Dubcovsky J."/>
            <person name="McGuire P.E."/>
            <person name="Lux T."/>
            <person name="Spannagl M."/>
            <person name="Mayer K.F.X."/>
            <person name="Baldrich P."/>
            <person name="Meyers B.C."/>
            <person name="Huo N."/>
            <person name="Gu Y.Q."/>
            <person name="Zhou H."/>
            <person name="Devos K.M."/>
            <person name="Bennetzen J.L."/>
            <person name="Unver T."/>
            <person name="Budak H."/>
            <person name="Gulick P.J."/>
            <person name="Galiba G."/>
            <person name="Kalapos B."/>
            <person name="Nelson D.R."/>
            <person name="Li P."/>
            <person name="You F.M."/>
            <person name="Luo M.C."/>
            <person name="Dvorak J."/>
        </authorList>
    </citation>
    <scope>NUCLEOTIDE SEQUENCE [LARGE SCALE GENOMIC DNA]</scope>
    <source>
        <strain evidence="1">cv. AL8/78</strain>
    </source>
</reference>